<dbReference type="EMBL" id="DVMM01000204">
    <property type="protein sequence ID" value="HIU30449.1"/>
    <property type="molecule type" value="Genomic_DNA"/>
</dbReference>
<gene>
    <name evidence="3" type="ORF">IAD50_09175</name>
</gene>
<dbReference type="AlphaFoldDB" id="A0A9D1I9I9"/>
<reference evidence="3" key="1">
    <citation type="submission" date="2020-10" db="EMBL/GenBank/DDBJ databases">
        <authorList>
            <person name="Gilroy R."/>
        </authorList>
    </citation>
    <scope>NUCLEOTIDE SEQUENCE</scope>
    <source>
        <strain evidence="3">CHK195-4489</strain>
    </source>
</reference>
<feature type="domain" description="Impact N-terminal" evidence="2">
    <location>
        <begin position="19"/>
        <end position="125"/>
    </location>
</feature>
<dbReference type="InterPro" id="IPR023582">
    <property type="entry name" value="Impact"/>
</dbReference>
<dbReference type="Pfam" id="PF01205">
    <property type="entry name" value="Impact_N"/>
    <property type="match status" value="1"/>
</dbReference>
<reference evidence="3" key="2">
    <citation type="journal article" date="2021" name="PeerJ">
        <title>Extensive microbial diversity within the chicken gut microbiome revealed by metagenomics and culture.</title>
        <authorList>
            <person name="Gilroy R."/>
            <person name="Ravi A."/>
            <person name="Getino M."/>
            <person name="Pursley I."/>
            <person name="Horton D.L."/>
            <person name="Alikhan N.F."/>
            <person name="Baker D."/>
            <person name="Gharbi K."/>
            <person name="Hall N."/>
            <person name="Watson M."/>
            <person name="Adriaenssens E.M."/>
            <person name="Foster-Nyarko E."/>
            <person name="Jarju S."/>
            <person name="Secka A."/>
            <person name="Antonio M."/>
            <person name="Oren A."/>
            <person name="Chaudhuri R.R."/>
            <person name="La Ragione R."/>
            <person name="Hildebrand F."/>
            <person name="Pallen M.J."/>
        </authorList>
    </citation>
    <scope>NUCLEOTIDE SEQUENCE</scope>
    <source>
        <strain evidence="3">CHK195-4489</strain>
    </source>
</reference>
<dbReference type="PANTHER" id="PTHR16301">
    <property type="entry name" value="IMPACT-RELATED"/>
    <property type="match status" value="1"/>
</dbReference>
<evidence type="ECO:0000313" key="3">
    <source>
        <dbReference type="EMBL" id="HIU30449.1"/>
    </source>
</evidence>
<accession>A0A9D1I9I9</accession>
<evidence type="ECO:0000313" key="4">
    <source>
        <dbReference type="Proteomes" id="UP000824089"/>
    </source>
</evidence>
<dbReference type="InterPro" id="IPR020568">
    <property type="entry name" value="Ribosomal_Su5_D2-typ_SF"/>
</dbReference>
<dbReference type="PANTHER" id="PTHR16301:SF20">
    <property type="entry name" value="IMPACT FAMILY MEMBER YIGZ"/>
    <property type="match status" value="1"/>
</dbReference>
<comment type="caution">
    <text evidence="3">The sequence shown here is derived from an EMBL/GenBank/DDBJ whole genome shotgun (WGS) entry which is preliminary data.</text>
</comment>
<evidence type="ECO:0000256" key="1">
    <source>
        <dbReference type="ARBA" id="ARBA00007665"/>
    </source>
</evidence>
<name>A0A9D1I9I9_9CLOT</name>
<dbReference type="SUPFAM" id="SSF54211">
    <property type="entry name" value="Ribosomal protein S5 domain 2-like"/>
    <property type="match status" value="1"/>
</dbReference>
<organism evidence="3 4">
    <name type="scientific">Candidatus Egerieisoma faecipullorum</name>
    <dbReference type="NCBI Taxonomy" id="2840963"/>
    <lineage>
        <taxon>Bacteria</taxon>
        <taxon>Bacillati</taxon>
        <taxon>Bacillota</taxon>
        <taxon>Clostridia</taxon>
        <taxon>Eubacteriales</taxon>
        <taxon>Clostridiaceae</taxon>
        <taxon>Clostridiaceae incertae sedis</taxon>
        <taxon>Candidatus Egerieisoma</taxon>
    </lineage>
</organism>
<dbReference type="Proteomes" id="UP000824089">
    <property type="component" value="Unassembled WGS sequence"/>
</dbReference>
<comment type="similarity">
    <text evidence="1">Belongs to the IMPACT family.</text>
</comment>
<protein>
    <submittedName>
        <fullName evidence="3">YigZ family protein</fullName>
    </submittedName>
</protein>
<dbReference type="GO" id="GO:0006446">
    <property type="term" value="P:regulation of translational initiation"/>
    <property type="evidence" value="ECO:0007669"/>
    <property type="project" value="TreeGrafter"/>
</dbReference>
<dbReference type="Gene3D" id="3.30.230.30">
    <property type="entry name" value="Impact, N-terminal domain"/>
    <property type="match status" value="1"/>
</dbReference>
<proteinExistence type="inferred from homology"/>
<sequence length="219" mass="24980">MKEIIKTLNDHGVGVYDEKRSSFIACSAPISSEEEAFIFIKDMKGWHKKADHYVYAYTVYDEENALISRYSDDKEPQGTAGQPILGVFQSQNIENAAIVVARYYGGTPLGAAGLTRAYRKVAGMAVHESGIIHKVLYDELFITMDYSMYNNVYYMLHSNTRADLMSLKYKIVQEEFGEKIRIHMYTAVADTKKMCELLKDAALGRISIRIEEKKGRYRI</sequence>
<dbReference type="InterPro" id="IPR036956">
    <property type="entry name" value="Impact_N_sf"/>
</dbReference>
<dbReference type="GO" id="GO:0005737">
    <property type="term" value="C:cytoplasm"/>
    <property type="evidence" value="ECO:0007669"/>
    <property type="project" value="TreeGrafter"/>
</dbReference>
<evidence type="ECO:0000259" key="2">
    <source>
        <dbReference type="Pfam" id="PF01205"/>
    </source>
</evidence>
<dbReference type="InterPro" id="IPR001498">
    <property type="entry name" value="Impact_N"/>
</dbReference>